<dbReference type="InterPro" id="IPR050426">
    <property type="entry name" value="Glycosyltransferase_28"/>
</dbReference>
<reference evidence="2" key="1">
    <citation type="submission" date="2021-01" db="EMBL/GenBank/DDBJ databases">
        <title>Whole genome shotgun sequence of Actinocatenispora rupis NBRC 107355.</title>
        <authorList>
            <person name="Komaki H."/>
            <person name="Tamura T."/>
        </authorList>
    </citation>
    <scope>NUCLEOTIDE SEQUENCE</scope>
    <source>
        <strain evidence="2">NBRC 107355</strain>
    </source>
</reference>
<evidence type="ECO:0000313" key="2">
    <source>
        <dbReference type="EMBL" id="GID12200.1"/>
    </source>
</evidence>
<evidence type="ECO:0000259" key="1">
    <source>
        <dbReference type="Pfam" id="PF06722"/>
    </source>
</evidence>
<dbReference type="CDD" id="cd03784">
    <property type="entry name" value="GT1_Gtf-like"/>
    <property type="match status" value="1"/>
</dbReference>
<dbReference type="Proteomes" id="UP000612808">
    <property type="component" value="Unassembled WGS sequence"/>
</dbReference>
<dbReference type="GO" id="GO:0017000">
    <property type="term" value="P:antibiotic biosynthetic process"/>
    <property type="evidence" value="ECO:0007669"/>
    <property type="project" value="UniProtKB-ARBA"/>
</dbReference>
<feature type="domain" description="Erythromycin biosynthesis protein CIII-like C-terminal" evidence="1">
    <location>
        <begin position="304"/>
        <end position="406"/>
    </location>
</feature>
<sequence length="440" mass="47359">MITHGSRGDVQPFAAAARAAAARGHHVVLAAPAATAGLAEPYCAELVRIHDGPNVLATDTTVVRGLEQKFRGVRGKAQLLQSARKTRRLVALFRADLADLVADLRRRNEIPDVVLYHASVPGHHLADYLGAPSVLMCPQAYWVPNGTFPDPSFPFRVPRVCNRATYVASPAILWTYAGGSAGWRRRQLGLRHRPYGKLRQVDGSPTTVLNAFSRLLLPDGMHYPDDVHTTGFWTLPLADGWRPDRALARFLSAGPPPLYVGFASSVTAEPGALGHLVGAAVREAGARAVVVGGWTGMRPDDLGPDTILVDDVPFDWLFPRVSAVVHHGGLGTLATAMATGRPQVVCPSFPDQWFNARRLHELGVAPEPLARRRLTGDGLVHAVREVLGDPRYAARATELGTDIRAERGAEAAVDVLEKVAAGTAVRGALSRVAVRQRETE</sequence>
<dbReference type="Pfam" id="PF06722">
    <property type="entry name" value="EryCIII-like_C"/>
    <property type="match status" value="1"/>
</dbReference>
<gene>
    <name evidence="2" type="ORF">Aru02nite_30890</name>
</gene>
<dbReference type="GO" id="GO:0008194">
    <property type="term" value="F:UDP-glycosyltransferase activity"/>
    <property type="evidence" value="ECO:0007669"/>
    <property type="project" value="InterPro"/>
</dbReference>
<name>A0A8J3NCS4_9ACTN</name>
<keyword evidence="2" id="KW-0808">Transferase</keyword>
<evidence type="ECO:0000313" key="3">
    <source>
        <dbReference type="Proteomes" id="UP000612808"/>
    </source>
</evidence>
<proteinExistence type="predicted"/>
<dbReference type="FunFam" id="3.40.50.2000:FF:000009">
    <property type="entry name" value="Sterol 3-beta-glucosyltransferase UGT80A2"/>
    <property type="match status" value="1"/>
</dbReference>
<keyword evidence="3" id="KW-1185">Reference proteome</keyword>
<comment type="caution">
    <text evidence="2">The sequence shown here is derived from an EMBL/GenBank/DDBJ whole genome shotgun (WGS) entry which is preliminary data.</text>
</comment>
<dbReference type="SUPFAM" id="SSF53756">
    <property type="entry name" value="UDP-Glycosyltransferase/glycogen phosphorylase"/>
    <property type="match status" value="1"/>
</dbReference>
<dbReference type="AlphaFoldDB" id="A0A8J3NCS4"/>
<dbReference type="GO" id="GO:0016758">
    <property type="term" value="F:hexosyltransferase activity"/>
    <property type="evidence" value="ECO:0007669"/>
    <property type="project" value="UniProtKB-ARBA"/>
</dbReference>
<protein>
    <submittedName>
        <fullName evidence="2">Glycosyl transferase family 1</fullName>
    </submittedName>
</protein>
<dbReference type="PANTHER" id="PTHR48050:SF13">
    <property type="entry name" value="STEROL 3-BETA-GLUCOSYLTRANSFERASE UGT80A2"/>
    <property type="match status" value="1"/>
</dbReference>
<dbReference type="PANTHER" id="PTHR48050">
    <property type="entry name" value="STEROL 3-BETA-GLUCOSYLTRANSFERASE"/>
    <property type="match status" value="1"/>
</dbReference>
<dbReference type="InterPro" id="IPR010610">
    <property type="entry name" value="EryCIII-like_C"/>
</dbReference>
<organism evidence="2 3">
    <name type="scientific">Actinocatenispora rupis</name>
    <dbReference type="NCBI Taxonomy" id="519421"/>
    <lineage>
        <taxon>Bacteria</taxon>
        <taxon>Bacillati</taxon>
        <taxon>Actinomycetota</taxon>
        <taxon>Actinomycetes</taxon>
        <taxon>Micromonosporales</taxon>
        <taxon>Micromonosporaceae</taxon>
        <taxon>Actinocatenispora</taxon>
    </lineage>
</organism>
<dbReference type="Gene3D" id="3.40.50.2000">
    <property type="entry name" value="Glycogen Phosphorylase B"/>
    <property type="match status" value="2"/>
</dbReference>
<dbReference type="EMBL" id="BOMB01000017">
    <property type="protein sequence ID" value="GID12200.1"/>
    <property type="molecule type" value="Genomic_DNA"/>
</dbReference>
<accession>A0A8J3NCS4</accession>
<dbReference type="InterPro" id="IPR002213">
    <property type="entry name" value="UDP_glucos_trans"/>
</dbReference>